<evidence type="ECO:0000256" key="5">
    <source>
        <dbReference type="ARBA" id="ARBA00022679"/>
    </source>
</evidence>
<dbReference type="PANTHER" id="PTHR30009:SF4">
    <property type="entry name" value="PTS SYSTEM N-ACETYLGLUCOSAMINE-SPECIFIC EIICBA COMPONENT"/>
    <property type="match status" value="1"/>
</dbReference>
<feature type="transmembrane region" description="Helical" evidence="12">
    <location>
        <begin position="308"/>
        <end position="330"/>
    </location>
</feature>
<evidence type="ECO:0000256" key="8">
    <source>
        <dbReference type="ARBA" id="ARBA00022777"/>
    </source>
</evidence>
<feature type="transmembrane region" description="Helical" evidence="12">
    <location>
        <begin position="362"/>
        <end position="384"/>
    </location>
</feature>
<keyword evidence="10 12" id="KW-0472">Membrane</keyword>
<dbReference type="Pfam" id="PF02378">
    <property type="entry name" value="PTS_EIIC"/>
    <property type="match status" value="1"/>
</dbReference>
<dbReference type="GO" id="GO:0016301">
    <property type="term" value="F:kinase activity"/>
    <property type="evidence" value="ECO:0007669"/>
    <property type="project" value="UniProtKB-KW"/>
</dbReference>
<name>A0A2D3PRY6_9FUSO</name>
<dbReference type="GO" id="GO:0090563">
    <property type="term" value="F:protein-phosphocysteine-sugar phosphotransferase activity"/>
    <property type="evidence" value="ECO:0007669"/>
    <property type="project" value="TreeGrafter"/>
</dbReference>
<evidence type="ECO:0000256" key="1">
    <source>
        <dbReference type="ARBA" id="ARBA00004651"/>
    </source>
</evidence>
<reference evidence="15 16" key="1">
    <citation type="submission" date="2017-11" db="EMBL/GenBank/DDBJ databases">
        <title>Genome sequencing of Fusobacterium periodonticum KCOM 2555.</title>
        <authorList>
            <person name="Kook J.-K."/>
            <person name="Park S.-N."/>
            <person name="Lim Y.K."/>
        </authorList>
    </citation>
    <scope>NUCLEOTIDE SEQUENCE [LARGE SCALE GENOMIC DNA]</scope>
    <source>
        <strain evidence="15 16">KCOM 2555</strain>
    </source>
</reference>
<evidence type="ECO:0000259" key="13">
    <source>
        <dbReference type="PROSITE" id="PS51098"/>
    </source>
</evidence>
<dbReference type="PROSITE" id="PS51098">
    <property type="entry name" value="PTS_EIIB_TYPE_1"/>
    <property type="match status" value="1"/>
</dbReference>
<dbReference type="InterPro" id="IPR003352">
    <property type="entry name" value="PTS_EIIC"/>
</dbReference>
<feature type="transmembrane region" description="Helical" evidence="12">
    <location>
        <begin position="286"/>
        <end position="302"/>
    </location>
</feature>
<evidence type="ECO:0000256" key="3">
    <source>
        <dbReference type="ARBA" id="ARBA00022475"/>
    </source>
</evidence>
<evidence type="ECO:0000256" key="9">
    <source>
        <dbReference type="ARBA" id="ARBA00022989"/>
    </source>
</evidence>
<comment type="subcellular location">
    <subcellularLocation>
        <location evidence="1">Cell membrane</location>
        <topology evidence="1">Multi-pass membrane protein</topology>
    </subcellularLocation>
</comment>
<keyword evidence="6" id="KW-0598">Phosphotransferase system</keyword>
<dbReference type="PROSITE" id="PS51103">
    <property type="entry name" value="PTS_EIIC_TYPE_1"/>
    <property type="match status" value="1"/>
</dbReference>
<dbReference type="EMBL" id="CP024704">
    <property type="protein sequence ID" value="ATV69604.1"/>
    <property type="molecule type" value="Genomic_DNA"/>
</dbReference>
<dbReference type="NCBIfam" id="TIGR01998">
    <property type="entry name" value="PTS-II-BC-nag"/>
    <property type="match status" value="1"/>
</dbReference>
<dbReference type="InterPro" id="IPR036878">
    <property type="entry name" value="Glu_permease_IIB"/>
</dbReference>
<feature type="domain" description="PTS EIIC type-1" evidence="14">
    <location>
        <begin position="1"/>
        <end position="396"/>
    </location>
</feature>
<dbReference type="GO" id="GO:0015572">
    <property type="term" value="F:N-acetylglucosamine transmembrane transporter activity"/>
    <property type="evidence" value="ECO:0007669"/>
    <property type="project" value="InterPro"/>
</dbReference>
<dbReference type="RefSeq" id="WP_100025929.1">
    <property type="nucleotide sequence ID" value="NZ_CP024704.1"/>
</dbReference>
<dbReference type="InterPro" id="IPR013013">
    <property type="entry name" value="PTS_EIIC_1"/>
</dbReference>
<keyword evidence="5" id="KW-0808">Transferase</keyword>
<evidence type="ECO:0000256" key="10">
    <source>
        <dbReference type="ARBA" id="ARBA00023136"/>
    </source>
</evidence>
<dbReference type="GO" id="GO:0005886">
    <property type="term" value="C:plasma membrane"/>
    <property type="evidence" value="ECO:0007669"/>
    <property type="project" value="UniProtKB-SubCell"/>
</dbReference>
<evidence type="ECO:0000256" key="12">
    <source>
        <dbReference type="SAM" id="Phobius"/>
    </source>
</evidence>
<proteinExistence type="predicted"/>
<dbReference type="InterPro" id="IPR010974">
    <property type="entry name" value="PTS_IIBC_nag"/>
</dbReference>
<evidence type="ECO:0000259" key="14">
    <source>
        <dbReference type="PROSITE" id="PS51103"/>
    </source>
</evidence>
<feature type="transmembrane region" description="Helical" evidence="12">
    <location>
        <begin position="253"/>
        <end position="274"/>
    </location>
</feature>
<feature type="transmembrane region" description="Helical" evidence="12">
    <location>
        <begin position="213"/>
        <end position="233"/>
    </location>
</feature>
<organism evidence="15 16">
    <name type="scientific">Fusobacterium pseudoperiodonticum</name>
    <dbReference type="NCBI Taxonomy" id="2663009"/>
    <lineage>
        <taxon>Bacteria</taxon>
        <taxon>Fusobacteriati</taxon>
        <taxon>Fusobacteriota</taxon>
        <taxon>Fusobacteriia</taxon>
        <taxon>Fusobacteriales</taxon>
        <taxon>Fusobacteriaceae</taxon>
        <taxon>Fusobacterium</taxon>
    </lineage>
</organism>
<dbReference type="GO" id="GO:0008982">
    <property type="term" value="F:protein-N(PI)-phosphohistidine-sugar phosphotransferase activity"/>
    <property type="evidence" value="ECO:0007669"/>
    <property type="project" value="InterPro"/>
</dbReference>
<feature type="transmembrane region" description="Helical" evidence="12">
    <location>
        <begin position="179"/>
        <end position="201"/>
    </location>
</feature>
<protein>
    <submittedName>
        <fullName evidence="15">PTS glucose transporter subunit IIBC</fullName>
    </submittedName>
</protein>
<feature type="transmembrane region" description="Helical" evidence="12">
    <location>
        <begin position="337"/>
        <end position="356"/>
    </location>
</feature>
<keyword evidence="4 15" id="KW-0762">Sugar transport</keyword>
<feature type="transmembrane region" description="Helical" evidence="12">
    <location>
        <begin position="12"/>
        <end position="32"/>
    </location>
</feature>
<feature type="transmembrane region" description="Helical" evidence="12">
    <location>
        <begin position="116"/>
        <end position="133"/>
    </location>
</feature>
<dbReference type="InterPro" id="IPR018113">
    <property type="entry name" value="PTrfase_EIIB_Cys"/>
</dbReference>
<dbReference type="Pfam" id="PF00367">
    <property type="entry name" value="PTS_EIIB"/>
    <property type="match status" value="1"/>
</dbReference>
<keyword evidence="7 12" id="KW-0812">Transmembrane</keyword>
<evidence type="ECO:0000256" key="6">
    <source>
        <dbReference type="ARBA" id="ARBA00022683"/>
    </source>
</evidence>
<dbReference type="NCBIfam" id="TIGR00826">
    <property type="entry name" value="EIIB_glc"/>
    <property type="match status" value="1"/>
</dbReference>
<dbReference type="PROSITE" id="PS01035">
    <property type="entry name" value="PTS_EIIB_TYPE_1_CYS"/>
    <property type="match status" value="1"/>
</dbReference>
<dbReference type="PANTHER" id="PTHR30009">
    <property type="entry name" value="CYTOCHROME C-TYPE SYNTHESIS PROTEIN AND PTS TRANSMEMBRANE COMPONENT"/>
    <property type="match status" value="1"/>
</dbReference>
<feature type="active site" description="Phosphocysteine intermediate; for EIIB activity" evidence="11">
    <location>
        <position position="434"/>
    </location>
</feature>
<dbReference type="GO" id="GO:0009401">
    <property type="term" value="P:phosphoenolpyruvate-dependent sugar phosphotransferase system"/>
    <property type="evidence" value="ECO:0007669"/>
    <property type="project" value="UniProtKB-KW"/>
</dbReference>
<dbReference type="AlphaFoldDB" id="A0A2D3PRY6"/>
<evidence type="ECO:0000313" key="16">
    <source>
        <dbReference type="Proteomes" id="UP000230781"/>
    </source>
</evidence>
<evidence type="ECO:0000256" key="7">
    <source>
        <dbReference type="ARBA" id="ARBA00022692"/>
    </source>
</evidence>
<dbReference type="GO" id="GO:0015764">
    <property type="term" value="P:N-acetylglucosamine transport"/>
    <property type="evidence" value="ECO:0007669"/>
    <property type="project" value="TreeGrafter"/>
</dbReference>
<dbReference type="CDD" id="cd00212">
    <property type="entry name" value="PTS_IIB_glc"/>
    <property type="match status" value="1"/>
</dbReference>
<dbReference type="InterPro" id="IPR050429">
    <property type="entry name" value="PTS_Glucose_EIICBA"/>
</dbReference>
<dbReference type="GO" id="GO:0019866">
    <property type="term" value="C:organelle inner membrane"/>
    <property type="evidence" value="ECO:0007669"/>
    <property type="project" value="InterPro"/>
</dbReference>
<sequence>MFSYLQKIGKALMVPVAVLPAAAIMLGLGYWIDPTGWGANSQLAAFLIKAGAAVIDNMPILFAVGVAYGISKDKDGAAALAGLVAFEIVTTLLSKGAVAQIMGIDPEQVHAAFGKVNNQFIGILCGVISGELYNKFHKTELPKFLAFFSGKRFVPIITSVVMIIVSFILTYIWPAIFGALVTFGTSIAKLGPIGAGIYGFFNRLLIPVGLHHAVNSVFWFNVAGINDIGRFWGAPEMAYADLPEILQGTYHVGMYQAGFFPIMMFGLLGACLAFIQTSKPENRAKIVSIMVAAGFTSFLTGVTEPIEFAFMFVAPLLYLVHALLTGLALFLAASFNWMAGFSFSGGFIDFFLSLRNPNAHNPFMLIVLGLIFFVIYYFVFLFVIKAFNLKTPGREESEEEKAEAVRINTSNTALAESLATYLGGAENVVEVDNCTTRLRLKVKDSDKIQDAEIKKLVPGLLKPSKEAVQVIIGPHVEFVATELKRILNK</sequence>
<evidence type="ECO:0000256" key="4">
    <source>
        <dbReference type="ARBA" id="ARBA00022597"/>
    </source>
</evidence>
<keyword evidence="2" id="KW-0813">Transport</keyword>
<feature type="transmembrane region" description="Helical" evidence="12">
    <location>
        <begin position="44"/>
        <end position="70"/>
    </location>
</feature>
<keyword evidence="8" id="KW-0418">Kinase</keyword>
<feature type="transmembrane region" description="Helical" evidence="12">
    <location>
        <begin position="77"/>
        <end position="104"/>
    </location>
</feature>
<keyword evidence="9 12" id="KW-1133">Transmembrane helix</keyword>
<gene>
    <name evidence="15" type="ORF">CTM98_02425</name>
</gene>
<accession>A0A2D3PRY6</accession>
<evidence type="ECO:0000256" key="2">
    <source>
        <dbReference type="ARBA" id="ARBA00022448"/>
    </source>
</evidence>
<feature type="transmembrane region" description="Helical" evidence="12">
    <location>
        <begin position="153"/>
        <end position="173"/>
    </location>
</feature>
<keyword evidence="3" id="KW-1003">Cell membrane</keyword>
<dbReference type="Proteomes" id="UP000230781">
    <property type="component" value="Chromosome"/>
</dbReference>
<evidence type="ECO:0000256" key="11">
    <source>
        <dbReference type="PROSITE-ProRule" id="PRU00421"/>
    </source>
</evidence>
<feature type="domain" description="PTS EIIB type-1" evidence="13">
    <location>
        <begin position="412"/>
        <end position="489"/>
    </location>
</feature>
<dbReference type="Gene3D" id="3.30.1360.60">
    <property type="entry name" value="Glucose permease domain IIB"/>
    <property type="match status" value="1"/>
</dbReference>
<dbReference type="SUPFAM" id="SSF55604">
    <property type="entry name" value="Glucose permease domain IIB"/>
    <property type="match status" value="1"/>
</dbReference>
<evidence type="ECO:0000313" key="15">
    <source>
        <dbReference type="EMBL" id="ATV69604.1"/>
    </source>
</evidence>
<dbReference type="InterPro" id="IPR001996">
    <property type="entry name" value="PTS_IIB_1"/>
</dbReference>